<feature type="region of interest" description="Disordered" evidence="1">
    <location>
        <begin position="49"/>
        <end position="74"/>
    </location>
</feature>
<evidence type="ECO:0000313" key="3">
    <source>
        <dbReference type="Proteomes" id="UP001434883"/>
    </source>
</evidence>
<dbReference type="EMBL" id="JAHRIN010014462">
    <property type="protein sequence ID" value="MEQ2196154.1"/>
    <property type="molecule type" value="Genomic_DNA"/>
</dbReference>
<organism evidence="2 3">
    <name type="scientific">Xenoophorus captivus</name>
    <dbReference type="NCBI Taxonomy" id="1517983"/>
    <lineage>
        <taxon>Eukaryota</taxon>
        <taxon>Metazoa</taxon>
        <taxon>Chordata</taxon>
        <taxon>Craniata</taxon>
        <taxon>Vertebrata</taxon>
        <taxon>Euteleostomi</taxon>
        <taxon>Actinopterygii</taxon>
        <taxon>Neopterygii</taxon>
        <taxon>Teleostei</taxon>
        <taxon>Neoteleostei</taxon>
        <taxon>Acanthomorphata</taxon>
        <taxon>Ovalentaria</taxon>
        <taxon>Atherinomorphae</taxon>
        <taxon>Cyprinodontiformes</taxon>
        <taxon>Goodeidae</taxon>
        <taxon>Xenoophorus</taxon>
    </lineage>
</organism>
<comment type="caution">
    <text evidence="2">The sequence shown here is derived from an EMBL/GenBank/DDBJ whole genome shotgun (WGS) entry which is preliminary data.</text>
</comment>
<evidence type="ECO:0000313" key="2">
    <source>
        <dbReference type="EMBL" id="MEQ2196154.1"/>
    </source>
</evidence>
<feature type="non-terminal residue" evidence="2">
    <location>
        <position position="1"/>
    </location>
</feature>
<name>A0ABV0QK00_9TELE</name>
<gene>
    <name evidence="2" type="ORF">XENOCAPTIV_025241</name>
</gene>
<proteinExistence type="predicted"/>
<keyword evidence="3" id="KW-1185">Reference proteome</keyword>
<sequence length="74" mass="8187">KCFCRSFCGLNVSCRVQMNVEIQASKNLGRKSPFCLPPGLRSLEITSYQASENPPPACPPSHESSFSPWGPRME</sequence>
<accession>A0ABV0QK00</accession>
<evidence type="ECO:0000256" key="1">
    <source>
        <dbReference type="SAM" id="MobiDB-lite"/>
    </source>
</evidence>
<dbReference type="Proteomes" id="UP001434883">
    <property type="component" value="Unassembled WGS sequence"/>
</dbReference>
<reference evidence="2 3" key="1">
    <citation type="submission" date="2021-06" db="EMBL/GenBank/DDBJ databases">
        <authorList>
            <person name="Palmer J.M."/>
        </authorList>
    </citation>
    <scope>NUCLEOTIDE SEQUENCE [LARGE SCALE GENOMIC DNA]</scope>
    <source>
        <strain evidence="2 3">XC_2019</strain>
        <tissue evidence="2">Muscle</tissue>
    </source>
</reference>
<protein>
    <submittedName>
        <fullName evidence="2">Uncharacterized protein</fullName>
    </submittedName>
</protein>